<name>A0ABU9H659_9GAMM</name>
<gene>
    <name evidence="2" type="ORF">V6257_20310</name>
</gene>
<dbReference type="RefSeq" id="WP_341604121.1">
    <property type="nucleotide sequence ID" value="NZ_JBAKAW010000100.1"/>
</dbReference>
<feature type="non-terminal residue" evidence="2">
    <location>
        <position position="1"/>
    </location>
</feature>
<comment type="caution">
    <text evidence="2">The sequence shown here is derived from an EMBL/GenBank/DDBJ whole genome shotgun (WGS) entry which is preliminary data.</text>
</comment>
<feature type="domain" description="Polysaccharide biosynthesis enzyme WcbI" evidence="1">
    <location>
        <begin position="2"/>
        <end position="80"/>
    </location>
</feature>
<keyword evidence="3" id="KW-1185">Reference proteome</keyword>
<evidence type="ECO:0000313" key="3">
    <source>
        <dbReference type="Proteomes" id="UP001371391"/>
    </source>
</evidence>
<evidence type="ECO:0000313" key="2">
    <source>
        <dbReference type="EMBL" id="MEL0657348.1"/>
    </source>
</evidence>
<organism evidence="2 3">
    <name type="scientific">Pseudoalteromonas issachenkonii</name>
    <dbReference type="NCBI Taxonomy" id="152297"/>
    <lineage>
        <taxon>Bacteria</taxon>
        <taxon>Pseudomonadati</taxon>
        <taxon>Pseudomonadota</taxon>
        <taxon>Gammaproteobacteria</taxon>
        <taxon>Alteromonadales</taxon>
        <taxon>Pseudoalteromonadaceae</taxon>
        <taxon>Pseudoalteromonas</taxon>
    </lineage>
</organism>
<sequence length="80" mass="8960">LESATGPYHSALALYGYLAGLTPERTIALYDANVFRMLGFFDVWPPAADEFLPTAKATGLDLSTDFLRWSRRGCFMYSMN</sequence>
<dbReference type="InterPro" id="IPR041307">
    <property type="entry name" value="WcbI"/>
</dbReference>
<evidence type="ECO:0000259" key="1">
    <source>
        <dbReference type="Pfam" id="PF18588"/>
    </source>
</evidence>
<protein>
    <submittedName>
        <fullName evidence="2">WcbI family polysaccharide biosynthesis putative acetyltransferase</fullName>
    </submittedName>
</protein>
<reference evidence="2 3" key="1">
    <citation type="submission" date="2024-02" db="EMBL/GenBank/DDBJ databases">
        <title>Bacteria isolated from the canopy kelp, Nereocystis luetkeana.</title>
        <authorList>
            <person name="Pfister C.A."/>
            <person name="Younker I.T."/>
            <person name="Light S.H."/>
        </authorList>
    </citation>
    <scope>NUCLEOTIDE SEQUENCE [LARGE SCALE GENOMIC DNA]</scope>
    <source>
        <strain evidence="2 3">TI.1.03</strain>
    </source>
</reference>
<dbReference type="Proteomes" id="UP001371391">
    <property type="component" value="Unassembled WGS sequence"/>
</dbReference>
<dbReference type="Pfam" id="PF18588">
    <property type="entry name" value="WcbI"/>
    <property type="match status" value="1"/>
</dbReference>
<proteinExistence type="predicted"/>
<feature type="non-terminal residue" evidence="2">
    <location>
        <position position="80"/>
    </location>
</feature>
<dbReference type="EMBL" id="JBAKAW010000100">
    <property type="protein sequence ID" value="MEL0657348.1"/>
    <property type="molecule type" value="Genomic_DNA"/>
</dbReference>
<accession>A0ABU9H659</accession>